<keyword evidence="12" id="KW-1185">Reference proteome</keyword>
<dbReference type="InterPro" id="IPR025691">
    <property type="entry name" value="GspL_pp_dom"/>
</dbReference>
<evidence type="ECO:0000256" key="3">
    <source>
        <dbReference type="ARBA" id="ARBA00022448"/>
    </source>
</evidence>
<comment type="similarity">
    <text evidence="2">Belongs to the GSP L family.</text>
</comment>
<keyword evidence="8" id="KW-1133">Transmembrane helix</keyword>
<dbReference type="OrthoDB" id="7432052at2"/>
<organism evidence="11 12">
    <name type="scientific">Sphingorhabdus contaminans</name>
    <dbReference type="NCBI Taxonomy" id="1343899"/>
    <lineage>
        <taxon>Bacteria</taxon>
        <taxon>Pseudomonadati</taxon>
        <taxon>Pseudomonadota</taxon>
        <taxon>Alphaproteobacteria</taxon>
        <taxon>Sphingomonadales</taxon>
        <taxon>Sphingomonadaceae</taxon>
        <taxon>Sphingorhabdus</taxon>
    </lineage>
</organism>
<keyword evidence="7" id="KW-0653">Protein transport</keyword>
<dbReference type="EMBL" id="VKKU01000001">
    <property type="protein sequence ID" value="TSB04298.1"/>
    <property type="molecule type" value="Genomic_DNA"/>
</dbReference>
<evidence type="ECO:0000256" key="6">
    <source>
        <dbReference type="ARBA" id="ARBA00022692"/>
    </source>
</evidence>
<dbReference type="Pfam" id="PF12693">
    <property type="entry name" value="GspL_C"/>
    <property type="match status" value="1"/>
</dbReference>
<keyword evidence="5" id="KW-0997">Cell inner membrane</keyword>
<dbReference type="NCBIfam" id="TIGR01709">
    <property type="entry name" value="typeII_sec_gspL"/>
    <property type="match status" value="1"/>
</dbReference>
<dbReference type="GO" id="GO:0015628">
    <property type="term" value="P:protein secretion by the type II secretion system"/>
    <property type="evidence" value="ECO:0007669"/>
    <property type="project" value="InterPro"/>
</dbReference>
<dbReference type="Gene3D" id="3.30.420.380">
    <property type="match status" value="1"/>
</dbReference>
<evidence type="ECO:0000256" key="1">
    <source>
        <dbReference type="ARBA" id="ARBA00004533"/>
    </source>
</evidence>
<evidence type="ECO:0000256" key="8">
    <source>
        <dbReference type="ARBA" id="ARBA00022989"/>
    </source>
</evidence>
<dbReference type="GO" id="GO:0009276">
    <property type="term" value="C:Gram-negative-bacterium-type cell wall"/>
    <property type="evidence" value="ECO:0007669"/>
    <property type="project" value="InterPro"/>
</dbReference>
<comment type="caution">
    <text evidence="11">The sequence shown here is derived from an EMBL/GenBank/DDBJ whole genome shotgun (WGS) entry which is preliminary data.</text>
</comment>
<accession>A0A553WHZ9</accession>
<keyword evidence="9" id="KW-0472">Membrane</keyword>
<name>A0A553WHZ9_9SPHN</name>
<reference evidence="11 12" key="1">
    <citation type="submission" date="2019-07" db="EMBL/GenBank/DDBJ databases">
        <authorList>
            <person name="Park M."/>
        </authorList>
    </citation>
    <scope>NUCLEOTIDE SEQUENCE [LARGE SCALE GENOMIC DNA]</scope>
    <source>
        <strain evidence="11 12">KCTC32445</strain>
    </source>
</reference>
<comment type="subcellular location">
    <subcellularLocation>
        <location evidence="1">Cell inner membrane</location>
    </subcellularLocation>
</comment>
<evidence type="ECO:0000313" key="12">
    <source>
        <dbReference type="Proteomes" id="UP000320160"/>
    </source>
</evidence>
<dbReference type="InterPro" id="IPR043129">
    <property type="entry name" value="ATPase_NBD"/>
</dbReference>
<dbReference type="AlphaFoldDB" id="A0A553WHZ9"/>
<keyword evidence="6" id="KW-0812">Transmembrane</keyword>
<evidence type="ECO:0000259" key="10">
    <source>
        <dbReference type="Pfam" id="PF12693"/>
    </source>
</evidence>
<evidence type="ECO:0000256" key="7">
    <source>
        <dbReference type="ARBA" id="ARBA00022927"/>
    </source>
</evidence>
<feature type="domain" description="GspL periplasmic" evidence="10">
    <location>
        <begin position="221"/>
        <end position="359"/>
    </location>
</feature>
<evidence type="ECO:0000313" key="11">
    <source>
        <dbReference type="EMBL" id="TSB04298.1"/>
    </source>
</evidence>
<evidence type="ECO:0000256" key="2">
    <source>
        <dbReference type="ARBA" id="ARBA00005318"/>
    </source>
</evidence>
<evidence type="ECO:0000256" key="4">
    <source>
        <dbReference type="ARBA" id="ARBA00022475"/>
    </source>
</evidence>
<sequence length="361" mass="39184">MTLLVTFLPNMNQTDPLIWRLSDSLWSEPQRLSEYIPETDDDRIVAIVGAEAARTTWFSLPDLTARQAEGVAKVRVLEQSLGAVHVVARHVDGDEVVTATIDPTILETGLEILKARGLDPDVIIPFGLLLPSDPAHVLRAELGGNIVLRGNQFIIPDEPAFRKMFVGDAPILDMESTALHQALQVASVNPALNFREGAFAKREPRVIATPNQRKWIFLLSGFCIAATLLLGVATYAKYSLATSAENERALVAAQRINPAISDITQAEAQLSSALQQKGLAEGRFTPLSAGLWRAVQTSPNVSVRELRFARDGILIVVLSAPDAGSINKVLIAIQRDGFRVTATSRQDSTGATLVDLTVRMP</sequence>
<dbReference type="InterPro" id="IPR007812">
    <property type="entry name" value="T2SS_protein-GspL"/>
</dbReference>
<proteinExistence type="inferred from homology"/>
<keyword evidence="4" id="KW-1003">Cell membrane</keyword>
<protein>
    <recommendedName>
        <fullName evidence="10">GspL periplasmic domain-containing protein</fullName>
    </recommendedName>
</protein>
<dbReference type="Proteomes" id="UP000320160">
    <property type="component" value="Unassembled WGS sequence"/>
</dbReference>
<dbReference type="RefSeq" id="WP_143775173.1">
    <property type="nucleotide sequence ID" value="NZ_VKKU01000001.1"/>
</dbReference>
<keyword evidence="3" id="KW-0813">Transport</keyword>
<dbReference type="GO" id="GO:0015627">
    <property type="term" value="C:type II protein secretion system complex"/>
    <property type="evidence" value="ECO:0007669"/>
    <property type="project" value="InterPro"/>
</dbReference>
<dbReference type="SUPFAM" id="SSF53067">
    <property type="entry name" value="Actin-like ATPase domain"/>
    <property type="match status" value="1"/>
</dbReference>
<evidence type="ECO:0000256" key="9">
    <source>
        <dbReference type="ARBA" id="ARBA00023136"/>
    </source>
</evidence>
<evidence type="ECO:0000256" key="5">
    <source>
        <dbReference type="ARBA" id="ARBA00022519"/>
    </source>
</evidence>
<gene>
    <name evidence="11" type="ORF">FOM92_02370</name>
</gene>